<evidence type="ECO:0000259" key="8">
    <source>
        <dbReference type="Pfam" id="PF01694"/>
    </source>
</evidence>
<feature type="domain" description="Peptidase S54 rhomboid" evidence="8">
    <location>
        <begin position="55"/>
        <end position="186"/>
    </location>
</feature>
<evidence type="ECO:0000313" key="9">
    <source>
        <dbReference type="EMBL" id="SUN63532.1"/>
    </source>
</evidence>
<reference evidence="9 10" key="1">
    <citation type="submission" date="2018-06" db="EMBL/GenBank/DDBJ databases">
        <authorList>
            <consortium name="Pathogen Informatics"/>
            <person name="Doyle S."/>
        </authorList>
    </citation>
    <scope>NUCLEOTIDE SEQUENCE [LARGE SCALE GENOMIC DNA]</scope>
    <source>
        <strain evidence="9 10">NCTC12224</strain>
    </source>
</reference>
<dbReference type="GO" id="GO:0004252">
    <property type="term" value="F:serine-type endopeptidase activity"/>
    <property type="evidence" value="ECO:0007669"/>
    <property type="project" value="InterPro"/>
</dbReference>
<dbReference type="SUPFAM" id="SSF144091">
    <property type="entry name" value="Rhomboid-like"/>
    <property type="match status" value="1"/>
</dbReference>
<dbReference type="GeneID" id="78357738"/>
<evidence type="ECO:0000256" key="4">
    <source>
        <dbReference type="ARBA" id="ARBA00022801"/>
    </source>
</evidence>
<evidence type="ECO:0000256" key="3">
    <source>
        <dbReference type="ARBA" id="ARBA00022692"/>
    </source>
</evidence>
<protein>
    <submittedName>
        <fullName evidence="9">Rhomboid family membrane protein</fullName>
        <ecNumber evidence="9">3.4.21.105</ecNumber>
    </submittedName>
</protein>
<dbReference type="OrthoDB" id="9813074at2"/>
<dbReference type="Pfam" id="PF01694">
    <property type="entry name" value="Rhomboid"/>
    <property type="match status" value="1"/>
</dbReference>
<evidence type="ECO:0000256" key="2">
    <source>
        <dbReference type="ARBA" id="ARBA00009045"/>
    </source>
</evidence>
<sequence length="222" mass="24308">MREFKKYPVTMLILVLTTLIFLAMQLTYGSYAETSIAGIQFGGMYGELVKASPIQLWRLVTPVFVHFGWEHFLINMLTVYFLGQMAETIWGSRRFLLLYVLSGIMGNAVTLFFTPNVVAAGASTSIFGLFAAVILVGYYGHNVQLKQLGRSYQALIAINLIFNLFTPGISLAGHLGGLLGGALMAVSLPTLLEPNLFSKKYRALAAGLYVLIVVILVFLALA</sequence>
<dbReference type="AlphaFoldDB" id="A0A380KEM0"/>
<keyword evidence="4 9" id="KW-0378">Hydrolase</keyword>
<name>A0A380KEM0_9STRE</name>
<keyword evidence="6 7" id="KW-0472">Membrane</keyword>
<feature type="transmembrane region" description="Helical" evidence="7">
    <location>
        <begin position="56"/>
        <end position="83"/>
    </location>
</feature>
<dbReference type="PANTHER" id="PTHR43731:SF14">
    <property type="entry name" value="PRESENILIN-ASSOCIATED RHOMBOID-LIKE PROTEIN, MITOCHONDRIAL"/>
    <property type="match status" value="1"/>
</dbReference>
<evidence type="ECO:0000256" key="5">
    <source>
        <dbReference type="ARBA" id="ARBA00022989"/>
    </source>
</evidence>
<dbReference type="InterPro" id="IPR050925">
    <property type="entry name" value="Rhomboid_protease_S54"/>
</dbReference>
<dbReference type="Gene3D" id="1.20.1540.10">
    <property type="entry name" value="Rhomboid-like"/>
    <property type="match status" value="1"/>
</dbReference>
<evidence type="ECO:0000256" key="1">
    <source>
        <dbReference type="ARBA" id="ARBA00004141"/>
    </source>
</evidence>
<dbReference type="InterPro" id="IPR035952">
    <property type="entry name" value="Rhomboid-like_sf"/>
</dbReference>
<dbReference type="EMBL" id="UHFN01000007">
    <property type="protein sequence ID" value="SUN63532.1"/>
    <property type="molecule type" value="Genomic_DNA"/>
</dbReference>
<comment type="similarity">
    <text evidence="2">Belongs to the peptidase S54 family.</text>
</comment>
<keyword evidence="5 7" id="KW-1133">Transmembrane helix</keyword>
<feature type="transmembrane region" description="Helical" evidence="7">
    <location>
        <begin position="119"/>
        <end position="140"/>
    </location>
</feature>
<dbReference type="Proteomes" id="UP000254924">
    <property type="component" value="Unassembled WGS sequence"/>
</dbReference>
<dbReference type="EC" id="3.4.21.105" evidence="9"/>
<comment type="subcellular location">
    <subcellularLocation>
        <location evidence="1">Membrane</location>
        <topology evidence="1">Multi-pass membrane protein</topology>
    </subcellularLocation>
</comment>
<keyword evidence="10" id="KW-1185">Reference proteome</keyword>
<gene>
    <name evidence="9" type="primary">gluP</name>
    <name evidence="9" type="ORF">NCTC12224_02503</name>
</gene>
<organism evidence="9 10">
    <name type="scientific">Streptococcus hyointestinalis</name>
    <dbReference type="NCBI Taxonomy" id="1337"/>
    <lineage>
        <taxon>Bacteria</taxon>
        <taxon>Bacillati</taxon>
        <taxon>Bacillota</taxon>
        <taxon>Bacilli</taxon>
        <taxon>Lactobacillales</taxon>
        <taxon>Streptococcaceae</taxon>
        <taxon>Streptococcus</taxon>
    </lineage>
</organism>
<keyword evidence="3 7" id="KW-0812">Transmembrane</keyword>
<dbReference type="RefSeq" id="WP_115271116.1">
    <property type="nucleotide sequence ID" value="NZ_JBNPNB010000057.1"/>
</dbReference>
<dbReference type="InterPro" id="IPR022764">
    <property type="entry name" value="Peptidase_S54_rhomboid_dom"/>
</dbReference>
<evidence type="ECO:0000256" key="7">
    <source>
        <dbReference type="SAM" id="Phobius"/>
    </source>
</evidence>
<evidence type="ECO:0000313" key="10">
    <source>
        <dbReference type="Proteomes" id="UP000254924"/>
    </source>
</evidence>
<evidence type="ECO:0000256" key="6">
    <source>
        <dbReference type="ARBA" id="ARBA00023136"/>
    </source>
</evidence>
<dbReference type="PANTHER" id="PTHR43731">
    <property type="entry name" value="RHOMBOID PROTEASE"/>
    <property type="match status" value="1"/>
</dbReference>
<accession>A0A380KEM0</accession>
<feature type="transmembrane region" description="Helical" evidence="7">
    <location>
        <begin position="95"/>
        <end position="113"/>
    </location>
</feature>
<dbReference type="GO" id="GO:0016020">
    <property type="term" value="C:membrane"/>
    <property type="evidence" value="ECO:0007669"/>
    <property type="project" value="UniProtKB-SubCell"/>
</dbReference>
<proteinExistence type="inferred from homology"/>
<feature type="transmembrane region" description="Helical" evidence="7">
    <location>
        <begin position="204"/>
        <end position="221"/>
    </location>
</feature>